<feature type="chain" id="PRO_5036366040" evidence="1">
    <location>
        <begin position="20"/>
        <end position="56"/>
    </location>
</feature>
<sequence>MQLHLTILLGFLIFQGIISSRGSARNGSSSKPGVGACEPCQISGKVIACCDPPSRV</sequence>
<dbReference type="Proteomes" id="UP000324748">
    <property type="component" value="Unassembled WGS sequence"/>
</dbReference>
<evidence type="ECO:0000256" key="1">
    <source>
        <dbReference type="SAM" id="SignalP"/>
    </source>
</evidence>
<evidence type="ECO:0000313" key="2">
    <source>
        <dbReference type="EMBL" id="KAA1063916.1"/>
    </source>
</evidence>
<comment type="caution">
    <text evidence="3">The sequence shown here is derived from an EMBL/GenBank/DDBJ whole genome shotgun (WGS) entry which is preliminary data.</text>
</comment>
<protein>
    <submittedName>
        <fullName evidence="3">Uncharacterized protein</fullName>
    </submittedName>
</protein>
<evidence type="ECO:0000313" key="5">
    <source>
        <dbReference type="Proteomes" id="UP000325313"/>
    </source>
</evidence>
<keyword evidence="1" id="KW-0732">Signal</keyword>
<dbReference type="AlphaFoldDB" id="A0A5B0LPY6"/>
<accession>A0A5B0LPY6</accession>
<evidence type="ECO:0000313" key="4">
    <source>
        <dbReference type="Proteomes" id="UP000324748"/>
    </source>
</evidence>
<dbReference type="EMBL" id="VDEP01000518">
    <property type="protein sequence ID" value="KAA1063916.1"/>
    <property type="molecule type" value="Genomic_DNA"/>
</dbReference>
<feature type="signal peptide" evidence="1">
    <location>
        <begin position="1"/>
        <end position="19"/>
    </location>
</feature>
<evidence type="ECO:0000313" key="3">
    <source>
        <dbReference type="EMBL" id="KAA1065678.1"/>
    </source>
</evidence>
<reference evidence="4 5" key="1">
    <citation type="submission" date="2019-05" db="EMBL/GenBank/DDBJ databases">
        <title>Emergence of the Ug99 lineage of the wheat stem rust pathogen through somatic hybridization.</title>
        <authorList>
            <person name="Li F."/>
            <person name="Upadhyaya N.M."/>
            <person name="Sperschneider J."/>
            <person name="Matny O."/>
            <person name="Nguyen-Phuc H."/>
            <person name="Mago R."/>
            <person name="Raley C."/>
            <person name="Miller M.E."/>
            <person name="Silverstein K.A.T."/>
            <person name="Henningsen E."/>
            <person name="Hirsch C.D."/>
            <person name="Visser B."/>
            <person name="Pretorius Z.A."/>
            <person name="Steffenson B.J."/>
            <person name="Schwessinger B."/>
            <person name="Dodds P.N."/>
            <person name="Figueroa M."/>
        </authorList>
    </citation>
    <scope>NUCLEOTIDE SEQUENCE [LARGE SCALE GENOMIC DNA]</scope>
    <source>
        <strain evidence="3">21-0</strain>
        <strain evidence="2 5">Ug99</strain>
    </source>
</reference>
<keyword evidence="4" id="KW-1185">Reference proteome</keyword>
<name>A0A5B0LPY6_PUCGR</name>
<organism evidence="3 4">
    <name type="scientific">Puccinia graminis f. sp. tritici</name>
    <dbReference type="NCBI Taxonomy" id="56615"/>
    <lineage>
        <taxon>Eukaryota</taxon>
        <taxon>Fungi</taxon>
        <taxon>Dikarya</taxon>
        <taxon>Basidiomycota</taxon>
        <taxon>Pucciniomycotina</taxon>
        <taxon>Pucciniomycetes</taxon>
        <taxon>Pucciniales</taxon>
        <taxon>Pucciniaceae</taxon>
        <taxon>Puccinia</taxon>
    </lineage>
</organism>
<gene>
    <name evidence="3" type="ORF">PGT21_007472</name>
    <name evidence="2" type="ORF">PGTUg99_003335</name>
</gene>
<proteinExistence type="predicted"/>
<dbReference type="Proteomes" id="UP000325313">
    <property type="component" value="Unassembled WGS sequence"/>
</dbReference>
<dbReference type="EMBL" id="VSWC01000196">
    <property type="protein sequence ID" value="KAA1065678.1"/>
    <property type="molecule type" value="Genomic_DNA"/>
</dbReference>